<accession>A0A6G1H288</accession>
<dbReference type="EMBL" id="ML977153">
    <property type="protein sequence ID" value="KAF1987167.1"/>
    <property type="molecule type" value="Genomic_DNA"/>
</dbReference>
<dbReference type="GO" id="GO:0015095">
    <property type="term" value="F:magnesium ion transmembrane transporter activity"/>
    <property type="evidence" value="ECO:0007669"/>
    <property type="project" value="TreeGrafter"/>
</dbReference>
<name>A0A6G1H288_9PEZI</name>
<keyword evidence="3 7" id="KW-1133">Transmembrane helix</keyword>
<evidence type="ECO:0000313" key="9">
    <source>
        <dbReference type="Proteomes" id="UP000800041"/>
    </source>
</evidence>
<dbReference type="SUPFAM" id="SSF144083">
    <property type="entry name" value="Magnesium transport protein CorA, transmembrane region"/>
    <property type="match status" value="1"/>
</dbReference>
<dbReference type="GO" id="GO:0015099">
    <property type="term" value="F:nickel cation transmembrane transporter activity"/>
    <property type="evidence" value="ECO:0007669"/>
    <property type="project" value="TreeGrafter"/>
</dbReference>
<organism evidence="8 9">
    <name type="scientific">Aulographum hederae CBS 113979</name>
    <dbReference type="NCBI Taxonomy" id="1176131"/>
    <lineage>
        <taxon>Eukaryota</taxon>
        <taxon>Fungi</taxon>
        <taxon>Dikarya</taxon>
        <taxon>Ascomycota</taxon>
        <taxon>Pezizomycotina</taxon>
        <taxon>Dothideomycetes</taxon>
        <taxon>Pleosporomycetidae</taxon>
        <taxon>Aulographales</taxon>
        <taxon>Aulographaceae</taxon>
    </lineage>
</organism>
<gene>
    <name evidence="8" type="ORF">K402DRAFT_420401</name>
</gene>
<dbReference type="InterPro" id="IPR002523">
    <property type="entry name" value="MgTranspt_CorA/ZnTranspt_ZntB"/>
</dbReference>
<feature type="coiled-coil region" evidence="5">
    <location>
        <begin position="915"/>
        <end position="942"/>
    </location>
</feature>
<sequence length="1126" mass="126865">MAAAAIDAGARPSRRERGSIFRPRTSRSRSRAPRDEAAGDTKVDIVVIPAIGADPHETWAHPGHREGMAWKSLYSDIPQAAVHLYSFPSQDARRNDYLFYSQDLLKYLTTRLPGLGPRHIHLAGFSTGGLILKIVLSMAFMNDGLKHANLIQSCFSVAFFGVPHYGSTVLSSAVHTDSVISGLMLKFQIGDILRSRFSPDNVGELEQWSEEFAPMTLELKKVWSFIETRDTKLRIDSPGGESKSTTIEIPIVDRRSATLSTDDLRIGCEEVVEVPSDHAHLPSFGNDPNSPAFKVYISQLAALISRISAEDGKDLDYLDGQVVVDIHMFYDVGSTGQSSIKLWSENPKLSTLLEQGPTTCLKRRLQSLRTDSIGKLPATPALAKPNIPMITVSGTETEGDLDDDEWAQTPTVVGSSTSWDMELVDSPPVSRAPTALPGADASSTGGMAFTRNHPAGLNIEGYNERADSDVDLKRFHHQKTAEKYTFPDFNRTNFRWIHIPHNLMIWVPQVFQTLAKEKNESQLHRTVLHSQAWGSKQHIARHGNPHGRFMQPSCNLFTNSNGSMKDHGAFGKLSSPIDAHQLSIYLPYLHFDTFGNLMRRNDVISNRHRQQHVHPVSNSVRKGPLEHKLIWQNLTNSANLPFHHRRSLDQYGYPTLANTSARDMDQVLYKRTRGGRPEAWDTSQPRPQHATKSYLAELWDKERSAQGKDPKSKLTFAGQTGGYYRDERSKVLMVDQLWLWVADKDTVITFFPGREEDPRDPNWRHADLRSAIYEDVNGDPKFATQCKNCFDFASLAIYYAVTVFLEKTTDNNLQIFRIFEESISEYTEQQTASFKHFRNSQLERDNMDDEEAVRETLKHLHSRDDLTALLELRDIEDELSTLKKLFDEQTSVLNQIIDCFKSIPRDDPTTSIERLKYAKLQVAKYKEQVEEMQKSCRMAQDAYQVLLDMKHKQTNIAEASLARLAAKTATEQNRAIMIFTVFTIIFLPLSFFTSLFGMNAREWSGQQSNMTLHAIFLIAGLISAAVIITALLLAFNKPIRDRARGVIRRGVKIPLRKTAIGLSFFKSRHGELESEGKYGDPDLENGRNPVEKADADYNGSIRSKGSVFKSRVDIIGTDGRPKMNVD</sequence>
<evidence type="ECO:0000256" key="6">
    <source>
        <dbReference type="SAM" id="MobiDB-lite"/>
    </source>
</evidence>
<comment type="subcellular location">
    <subcellularLocation>
        <location evidence="1">Membrane</location>
        <topology evidence="1">Multi-pass membrane protein</topology>
    </subcellularLocation>
</comment>
<evidence type="ECO:0000256" key="5">
    <source>
        <dbReference type="SAM" id="Coils"/>
    </source>
</evidence>
<evidence type="ECO:0000256" key="7">
    <source>
        <dbReference type="SAM" id="Phobius"/>
    </source>
</evidence>
<keyword evidence="9" id="KW-1185">Reference proteome</keyword>
<evidence type="ECO:0008006" key="10">
    <source>
        <dbReference type="Google" id="ProtNLM"/>
    </source>
</evidence>
<protein>
    <recommendedName>
        <fullName evidence="10">DUF676 domain-containing protein</fullName>
    </recommendedName>
</protein>
<dbReference type="Proteomes" id="UP000800041">
    <property type="component" value="Unassembled WGS sequence"/>
</dbReference>
<evidence type="ECO:0000313" key="8">
    <source>
        <dbReference type="EMBL" id="KAF1987167.1"/>
    </source>
</evidence>
<keyword evidence="4 7" id="KW-0472">Membrane</keyword>
<feature type="region of interest" description="Disordered" evidence="6">
    <location>
        <begin position="1"/>
        <end position="38"/>
    </location>
</feature>
<dbReference type="Gene3D" id="1.20.58.340">
    <property type="entry name" value="Magnesium transport protein CorA, transmembrane region"/>
    <property type="match status" value="1"/>
</dbReference>
<evidence type="ECO:0000256" key="4">
    <source>
        <dbReference type="ARBA" id="ARBA00023136"/>
    </source>
</evidence>
<dbReference type="PANTHER" id="PTHR47685:SF1">
    <property type="entry name" value="MAGNESIUM TRANSPORT PROTEIN CORA"/>
    <property type="match status" value="1"/>
</dbReference>
<feature type="transmembrane region" description="Helical" evidence="7">
    <location>
        <begin position="1010"/>
        <end position="1035"/>
    </location>
</feature>
<dbReference type="AlphaFoldDB" id="A0A6G1H288"/>
<keyword evidence="2 7" id="KW-0812">Transmembrane</keyword>
<evidence type="ECO:0000256" key="2">
    <source>
        <dbReference type="ARBA" id="ARBA00022692"/>
    </source>
</evidence>
<dbReference type="GO" id="GO:0015087">
    <property type="term" value="F:cobalt ion transmembrane transporter activity"/>
    <property type="evidence" value="ECO:0007669"/>
    <property type="project" value="TreeGrafter"/>
</dbReference>
<dbReference type="InterPro" id="IPR029058">
    <property type="entry name" value="AB_hydrolase_fold"/>
</dbReference>
<dbReference type="SUPFAM" id="SSF53474">
    <property type="entry name" value="alpha/beta-Hydrolases"/>
    <property type="match status" value="1"/>
</dbReference>
<dbReference type="InterPro" id="IPR045863">
    <property type="entry name" value="CorA_TM1_TM2"/>
</dbReference>
<evidence type="ECO:0000256" key="1">
    <source>
        <dbReference type="ARBA" id="ARBA00004141"/>
    </source>
</evidence>
<reference evidence="8" key="1">
    <citation type="journal article" date="2020" name="Stud. Mycol.">
        <title>101 Dothideomycetes genomes: a test case for predicting lifestyles and emergence of pathogens.</title>
        <authorList>
            <person name="Haridas S."/>
            <person name="Albert R."/>
            <person name="Binder M."/>
            <person name="Bloem J."/>
            <person name="Labutti K."/>
            <person name="Salamov A."/>
            <person name="Andreopoulos B."/>
            <person name="Baker S."/>
            <person name="Barry K."/>
            <person name="Bills G."/>
            <person name="Bluhm B."/>
            <person name="Cannon C."/>
            <person name="Castanera R."/>
            <person name="Culley D."/>
            <person name="Daum C."/>
            <person name="Ezra D."/>
            <person name="Gonzalez J."/>
            <person name="Henrissat B."/>
            <person name="Kuo A."/>
            <person name="Liang C."/>
            <person name="Lipzen A."/>
            <person name="Lutzoni F."/>
            <person name="Magnuson J."/>
            <person name="Mondo S."/>
            <person name="Nolan M."/>
            <person name="Ohm R."/>
            <person name="Pangilinan J."/>
            <person name="Park H.-J."/>
            <person name="Ramirez L."/>
            <person name="Alfaro M."/>
            <person name="Sun H."/>
            <person name="Tritt A."/>
            <person name="Yoshinaga Y."/>
            <person name="Zwiers L.-H."/>
            <person name="Turgeon B."/>
            <person name="Goodwin S."/>
            <person name="Spatafora J."/>
            <person name="Crous P."/>
            <person name="Grigoriev I."/>
        </authorList>
    </citation>
    <scope>NUCLEOTIDE SEQUENCE</scope>
    <source>
        <strain evidence="8">CBS 113979</strain>
    </source>
</reference>
<dbReference type="Pfam" id="PF01544">
    <property type="entry name" value="CorA"/>
    <property type="match status" value="1"/>
</dbReference>
<dbReference type="InterPro" id="IPR050829">
    <property type="entry name" value="CorA_MIT"/>
</dbReference>
<keyword evidence="5" id="KW-0175">Coiled coil</keyword>
<proteinExistence type="predicted"/>
<dbReference type="GO" id="GO:0016020">
    <property type="term" value="C:membrane"/>
    <property type="evidence" value="ECO:0007669"/>
    <property type="project" value="UniProtKB-SubCell"/>
</dbReference>
<evidence type="ECO:0000256" key="3">
    <source>
        <dbReference type="ARBA" id="ARBA00022989"/>
    </source>
</evidence>
<feature type="transmembrane region" description="Helical" evidence="7">
    <location>
        <begin position="976"/>
        <end position="998"/>
    </location>
</feature>
<feature type="region of interest" description="Disordered" evidence="6">
    <location>
        <begin position="1072"/>
        <end position="1098"/>
    </location>
</feature>
<dbReference type="PANTHER" id="PTHR47685">
    <property type="entry name" value="MAGNESIUM TRANSPORT PROTEIN CORA"/>
    <property type="match status" value="1"/>
</dbReference>
<dbReference type="OrthoDB" id="341259at2759"/>